<feature type="compositionally biased region" description="Low complexity" evidence="1">
    <location>
        <begin position="274"/>
        <end position="286"/>
    </location>
</feature>
<feature type="compositionally biased region" description="Gly residues" evidence="1">
    <location>
        <begin position="201"/>
        <end position="218"/>
    </location>
</feature>
<feature type="region of interest" description="Disordered" evidence="1">
    <location>
        <begin position="192"/>
        <end position="218"/>
    </location>
</feature>
<evidence type="ECO:0000313" key="3">
    <source>
        <dbReference type="Proteomes" id="UP000002630"/>
    </source>
</evidence>
<feature type="region of interest" description="Disordered" evidence="1">
    <location>
        <begin position="143"/>
        <end position="164"/>
    </location>
</feature>
<keyword evidence="3" id="KW-1185">Reference proteome</keyword>
<dbReference type="InParanoid" id="D8LMJ8"/>
<feature type="region of interest" description="Disordered" evidence="1">
    <location>
        <begin position="49"/>
        <end position="96"/>
    </location>
</feature>
<feature type="compositionally biased region" description="Low complexity" evidence="1">
    <location>
        <begin position="147"/>
        <end position="164"/>
    </location>
</feature>
<sequence length="325" mass="30845">MEMACPAETNRALGMRPMDVAKLSNFDPSGKATLILACAKAAWARRGVGAGGQARGGGSPQGEAAADFGTTSDQAGESCRPKDGGDEGGGGDADASSTAGWAAAAVAAGAAPASPATTLFASPARPRSGTMSVLSTSVLAVSRPGSPTAAAAPPTVAREGGAAEGGAAAAAEGAAKQRISGDRTALLSFWRWGGKPRTGDEGGSGGGGGGAGVEEGCGGWGTGMVRVPSFEPSVKGSGANGGGGRGGGGGDVLRGGVERRSGVDRAPAFETPVAAAAASSASNSGECLGGGSSSRSSGRKRSVDGEVGGTLGKKGGGGVVNPGKE</sequence>
<dbReference type="Proteomes" id="UP000002630">
    <property type="component" value="Linkage Group LG03"/>
</dbReference>
<feature type="compositionally biased region" description="Gly residues" evidence="1">
    <location>
        <begin position="306"/>
        <end position="325"/>
    </location>
</feature>
<dbReference type="EMBL" id="FN649728">
    <property type="protein sequence ID" value="CBN77608.1"/>
    <property type="molecule type" value="Genomic_DNA"/>
</dbReference>
<feature type="compositionally biased region" description="Gly residues" evidence="1">
    <location>
        <begin position="238"/>
        <end position="253"/>
    </location>
</feature>
<evidence type="ECO:0000256" key="1">
    <source>
        <dbReference type="SAM" id="MobiDB-lite"/>
    </source>
</evidence>
<dbReference type="EMBL" id="FN648596">
    <property type="protein sequence ID" value="CBN77608.1"/>
    <property type="molecule type" value="Genomic_DNA"/>
</dbReference>
<feature type="compositionally biased region" description="Gly residues" evidence="1">
    <location>
        <begin position="49"/>
        <end position="60"/>
    </location>
</feature>
<reference evidence="2 3" key="1">
    <citation type="journal article" date="2010" name="Nature">
        <title>The Ectocarpus genome and the independent evolution of multicellularity in brown algae.</title>
        <authorList>
            <person name="Cock J.M."/>
            <person name="Sterck L."/>
            <person name="Rouze P."/>
            <person name="Scornet D."/>
            <person name="Allen A.E."/>
            <person name="Amoutzias G."/>
            <person name="Anthouard V."/>
            <person name="Artiguenave F."/>
            <person name="Aury J.M."/>
            <person name="Badger J.H."/>
            <person name="Beszteri B."/>
            <person name="Billiau K."/>
            <person name="Bonnet E."/>
            <person name="Bothwell J.H."/>
            <person name="Bowler C."/>
            <person name="Boyen C."/>
            <person name="Brownlee C."/>
            <person name="Carrano C.J."/>
            <person name="Charrier B."/>
            <person name="Cho G.Y."/>
            <person name="Coelho S.M."/>
            <person name="Collen J."/>
            <person name="Corre E."/>
            <person name="Da Silva C."/>
            <person name="Delage L."/>
            <person name="Delaroque N."/>
            <person name="Dittami S.M."/>
            <person name="Doulbeau S."/>
            <person name="Elias M."/>
            <person name="Farnham G."/>
            <person name="Gachon C.M."/>
            <person name="Gschloessl B."/>
            <person name="Heesch S."/>
            <person name="Jabbari K."/>
            <person name="Jubin C."/>
            <person name="Kawai H."/>
            <person name="Kimura K."/>
            <person name="Kloareg B."/>
            <person name="Kupper F.C."/>
            <person name="Lang D."/>
            <person name="Le Bail A."/>
            <person name="Leblanc C."/>
            <person name="Lerouge P."/>
            <person name="Lohr M."/>
            <person name="Lopez P.J."/>
            <person name="Martens C."/>
            <person name="Maumus F."/>
            <person name="Michel G."/>
            <person name="Miranda-Saavedra D."/>
            <person name="Morales J."/>
            <person name="Moreau H."/>
            <person name="Motomura T."/>
            <person name="Nagasato C."/>
            <person name="Napoli C.A."/>
            <person name="Nelson D.R."/>
            <person name="Nyvall-Collen P."/>
            <person name="Peters A.F."/>
            <person name="Pommier C."/>
            <person name="Potin P."/>
            <person name="Poulain J."/>
            <person name="Quesneville H."/>
            <person name="Read B."/>
            <person name="Rensing S.A."/>
            <person name="Ritter A."/>
            <person name="Rousvoal S."/>
            <person name="Samanta M."/>
            <person name="Samson G."/>
            <person name="Schroeder D.C."/>
            <person name="Segurens B."/>
            <person name="Strittmatter M."/>
            <person name="Tonon T."/>
            <person name="Tregear J.W."/>
            <person name="Valentin K."/>
            <person name="von Dassow P."/>
            <person name="Yamagishi T."/>
            <person name="Van de Peer Y."/>
            <person name="Wincker P."/>
        </authorList>
    </citation>
    <scope>NUCLEOTIDE SEQUENCE [LARGE SCALE GENOMIC DNA]</scope>
    <source>
        <strain evidence="3">Ec32 / CCAP1310/4</strain>
    </source>
</reference>
<organism evidence="2 3">
    <name type="scientific">Ectocarpus siliculosus</name>
    <name type="common">Brown alga</name>
    <name type="synonym">Conferva siliculosa</name>
    <dbReference type="NCBI Taxonomy" id="2880"/>
    <lineage>
        <taxon>Eukaryota</taxon>
        <taxon>Sar</taxon>
        <taxon>Stramenopiles</taxon>
        <taxon>Ochrophyta</taxon>
        <taxon>PX clade</taxon>
        <taxon>Phaeophyceae</taxon>
        <taxon>Ectocarpales</taxon>
        <taxon>Ectocarpaceae</taxon>
        <taxon>Ectocarpus</taxon>
    </lineage>
</organism>
<dbReference type="AlphaFoldDB" id="D8LMJ8"/>
<feature type="region of interest" description="Disordered" evidence="1">
    <location>
        <begin position="230"/>
        <end position="325"/>
    </location>
</feature>
<evidence type="ECO:0000313" key="2">
    <source>
        <dbReference type="EMBL" id="CBN77608.1"/>
    </source>
</evidence>
<name>D8LMJ8_ECTSI</name>
<gene>
    <name evidence="2" type="ORF">Esi_0004_0256</name>
</gene>
<protein>
    <submittedName>
        <fullName evidence="2">Uncharacterized protein</fullName>
    </submittedName>
</protein>
<accession>D8LMJ8</accession>
<proteinExistence type="predicted"/>